<reference evidence="2" key="1">
    <citation type="submission" date="2025-08" db="UniProtKB">
        <authorList>
            <consortium name="RefSeq"/>
        </authorList>
    </citation>
    <scope>IDENTIFICATION</scope>
    <source>
        <strain evidence="2">USDA-PBARC FA_bdor</strain>
        <tissue evidence="2">Whole organism</tissue>
    </source>
</reference>
<sequence length="209" mass="24270">MQHIFNRMNPQMQEIIRYIDLQRTADCERILKKIENSKRSILYDLGKMMKTMNSMTPFGGPNNASSNKPLTSEILNVRFPIKTHEEFLIFEQSLSAMHEETRDEDRKVIEHSGLAKKKVLVSTFWGWVGSEDTWKDCVRKCMNCLLHKDVQKIYSGRGRQTILSRKEAFDKTASCECIKEFLLKKFPSTTMDIVSYIGNHLSQAQGKKK</sequence>
<dbReference type="Proteomes" id="UP000694866">
    <property type="component" value="Unplaced"/>
</dbReference>
<gene>
    <name evidence="2" type="primary">LOC105266000</name>
</gene>
<proteinExistence type="predicted"/>
<dbReference type="OrthoDB" id="7685730at2759"/>
<dbReference type="GeneID" id="105266000"/>
<protein>
    <submittedName>
        <fullName evidence="2">Uncharacterized protein</fullName>
    </submittedName>
</protein>
<name>A0A9R1T3S0_9HYME</name>
<keyword evidence="1" id="KW-1185">Reference proteome</keyword>
<dbReference type="AlphaFoldDB" id="A0A9R1T3S0"/>
<evidence type="ECO:0000313" key="2">
    <source>
        <dbReference type="RefSeq" id="XP_011302166.1"/>
    </source>
</evidence>
<dbReference type="RefSeq" id="XP_011302166.1">
    <property type="nucleotide sequence ID" value="XM_011303864.1"/>
</dbReference>
<accession>A0A9R1T3S0</accession>
<dbReference type="KEGG" id="fas:105266000"/>
<evidence type="ECO:0000313" key="1">
    <source>
        <dbReference type="Proteomes" id="UP000694866"/>
    </source>
</evidence>
<organism evidence="1 2">
    <name type="scientific">Fopius arisanus</name>
    <dbReference type="NCBI Taxonomy" id="64838"/>
    <lineage>
        <taxon>Eukaryota</taxon>
        <taxon>Metazoa</taxon>
        <taxon>Ecdysozoa</taxon>
        <taxon>Arthropoda</taxon>
        <taxon>Hexapoda</taxon>
        <taxon>Insecta</taxon>
        <taxon>Pterygota</taxon>
        <taxon>Neoptera</taxon>
        <taxon>Endopterygota</taxon>
        <taxon>Hymenoptera</taxon>
        <taxon>Apocrita</taxon>
        <taxon>Ichneumonoidea</taxon>
        <taxon>Braconidae</taxon>
        <taxon>Opiinae</taxon>
        <taxon>Fopius</taxon>
    </lineage>
</organism>